<gene>
    <name evidence="1" type="ORF">NECAME_10057</name>
</gene>
<sequence length="64" mass="7354">MNYDPHLFTYQFNPAATPKGTLAISADILTLWKGKYLFGVSTDTGFLKRKVIRYHPVIDYFLVV</sequence>
<accession>W2TAJ5</accession>
<reference evidence="2" key="1">
    <citation type="journal article" date="2014" name="Nat. Genet.">
        <title>Genome of the human hookworm Necator americanus.</title>
        <authorList>
            <person name="Tang Y.T."/>
            <person name="Gao X."/>
            <person name="Rosa B.A."/>
            <person name="Abubucker S."/>
            <person name="Hallsworth-Pepin K."/>
            <person name="Martin J."/>
            <person name="Tyagi R."/>
            <person name="Heizer E."/>
            <person name="Zhang X."/>
            <person name="Bhonagiri-Palsikar V."/>
            <person name="Minx P."/>
            <person name="Warren W.C."/>
            <person name="Wang Q."/>
            <person name="Zhan B."/>
            <person name="Hotez P.J."/>
            <person name="Sternberg P.W."/>
            <person name="Dougall A."/>
            <person name="Gaze S.T."/>
            <person name="Mulvenna J."/>
            <person name="Sotillo J."/>
            <person name="Ranganathan S."/>
            <person name="Rabelo E.M."/>
            <person name="Wilson R.K."/>
            <person name="Felgner P.L."/>
            <person name="Bethony J."/>
            <person name="Hawdon J.M."/>
            <person name="Gasser R.B."/>
            <person name="Loukas A."/>
            <person name="Mitreva M."/>
        </authorList>
    </citation>
    <scope>NUCLEOTIDE SEQUENCE [LARGE SCALE GENOMIC DNA]</scope>
</reference>
<proteinExistence type="predicted"/>
<evidence type="ECO:0000313" key="2">
    <source>
        <dbReference type="Proteomes" id="UP000053676"/>
    </source>
</evidence>
<dbReference type="KEGG" id="nai:NECAME_10057"/>
<name>W2TAJ5_NECAM</name>
<evidence type="ECO:0000313" key="1">
    <source>
        <dbReference type="EMBL" id="ETN79055.1"/>
    </source>
</evidence>
<organism evidence="1 2">
    <name type="scientific">Necator americanus</name>
    <name type="common">Human hookworm</name>
    <dbReference type="NCBI Taxonomy" id="51031"/>
    <lineage>
        <taxon>Eukaryota</taxon>
        <taxon>Metazoa</taxon>
        <taxon>Ecdysozoa</taxon>
        <taxon>Nematoda</taxon>
        <taxon>Chromadorea</taxon>
        <taxon>Rhabditida</taxon>
        <taxon>Rhabditina</taxon>
        <taxon>Rhabditomorpha</taxon>
        <taxon>Strongyloidea</taxon>
        <taxon>Ancylostomatidae</taxon>
        <taxon>Bunostominae</taxon>
        <taxon>Necator</taxon>
    </lineage>
</organism>
<dbReference type="EMBL" id="KI659673">
    <property type="protein sequence ID" value="ETN79055.1"/>
    <property type="molecule type" value="Genomic_DNA"/>
</dbReference>
<protein>
    <submittedName>
        <fullName evidence="1">Uncharacterized protein</fullName>
    </submittedName>
</protein>
<keyword evidence="2" id="KW-1185">Reference proteome</keyword>
<dbReference type="Proteomes" id="UP000053676">
    <property type="component" value="Unassembled WGS sequence"/>
</dbReference>
<dbReference type="AlphaFoldDB" id="W2TAJ5"/>